<evidence type="ECO:0000313" key="2">
    <source>
        <dbReference type="EMBL" id="CDW89723.1"/>
    </source>
</evidence>
<evidence type="ECO:0000313" key="3">
    <source>
        <dbReference type="Proteomes" id="UP000039865"/>
    </source>
</evidence>
<feature type="region of interest" description="Disordered" evidence="1">
    <location>
        <begin position="117"/>
        <end position="179"/>
    </location>
</feature>
<dbReference type="AlphaFoldDB" id="A0A078B826"/>
<reference evidence="2 3" key="1">
    <citation type="submission" date="2014-06" db="EMBL/GenBank/DDBJ databases">
        <authorList>
            <person name="Swart Estienne"/>
        </authorList>
    </citation>
    <scope>NUCLEOTIDE SEQUENCE [LARGE SCALE GENOMIC DNA]</scope>
    <source>
        <strain evidence="2 3">130c</strain>
    </source>
</reference>
<keyword evidence="3" id="KW-1185">Reference proteome</keyword>
<proteinExistence type="predicted"/>
<feature type="compositionally biased region" description="Low complexity" evidence="1">
    <location>
        <begin position="157"/>
        <end position="177"/>
    </location>
</feature>
<protein>
    <submittedName>
        <fullName evidence="2">Uncharacterized protein</fullName>
    </submittedName>
</protein>
<gene>
    <name evidence="2" type="primary">Contig3032.g3238</name>
    <name evidence="2" type="ORF">STYLEM_18860</name>
</gene>
<organism evidence="2 3">
    <name type="scientific">Stylonychia lemnae</name>
    <name type="common">Ciliate</name>
    <dbReference type="NCBI Taxonomy" id="5949"/>
    <lineage>
        <taxon>Eukaryota</taxon>
        <taxon>Sar</taxon>
        <taxon>Alveolata</taxon>
        <taxon>Ciliophora</taxon>
        <taxon>Intramacronucleata</taxon>
        <taxon>Spirotrichea</taxon>
        <taxon>Stichotrichia</taxon>
        <taxon>Sporadotrichida</taxon>
        <taxon>Oxytrichidae</taxon>
        <taxon>Stylonychinae</taxon>
        <taxon>Stylonychia</taxon>
    </lineage>
</organism>
<dbReference type="InParanoid" id="A0A078B826"/>
<evidence type="ECO:0000256" key="1">
    <source>
        <dbReference type="SAM" id="MobiDB-lite"/>
    </source>
</evidence>
<sequence>MKISFAIALFAGLSITKEFQGINIMALNSNVPATNFQANLYSTSDTLAQVDTKNENNDQIMSDVYHNANDFFDKTIEDMHKNKQNMDNVNKQAQDIVENMKKSSQEMVDRFIEQMKEQTENNEGQQQTQTQTQTQQNSTNEEEKPQVIEVPTSYETQQNKTNSYNSSSSSDSQISNQENRNIEKDNLNKQEEQTEQEQIDPAIKSAQDALNQYDQQIQEMIDQINKNHDKLNSNQPSMNLVSLEVDQISSSEKAKKNSIKTQIFKINEVKLERRQKILVDVDIETQL</sequence>
<dbReference type="Proteomes" id="UP000039865">
    <property type="component" value="Unassembled WGS sequence"/>
</dbReference>
<accession>A0A078B826</accession>
<feature type="compositionally biased region" description="Low complexity" evidence="1">
    <location>
        <begin position="121"/>
        <end position="139"/>
    </location>
</feature>
<name>A0A078B826_STYLE</name>
<dbReference type="EMBL" id="CCKQ01017828">
    <property type="protein sequence ID" value="CDW89723.1"/>
    <property type="molecule type" value="Genomic_DNA"/>
</dbReference>